<dbReference type="OrthoDB" id="9781616at2"/>
<dbReference type="Proteomes" id="UP000185812">
    <property type="component" value="Unassembled WGS sequence"/>
</dbReference>
<name>A0A1M6PU70_9BACT</name>
<dbReference type="Pfam" id="PF06245">
    <property type="entry name" value="DUF1015"/>
    <property type="match status" value="1"/>
</dbReference>
<proteinExistence type="predicted"/>
<organism evidence="1 2">
    <name type="scientific">Rhodothermus profundi</name>
    <dbReference type="NCBI Taxonomy" id="633813"/>
    <lineage>
        <taxon>Bacteria</taxon>
        <taxon>Pseudomonadati</taxon>
        <taxon>Rhodothermota</taxon>
        <taxon>Rhodothermia</taxon>
        <taxon>Rhodothermales</taxon>
        <taxon>Rhodothermaceae</taxon>
        <taxon>Rhodothermus</taxon>
    </lineage>
</organism>
<keyword evidence="2" id="KW-1185">Reference proteome</keyword>
<gene>
    <name evidence="1" type="ORF">SAMN04488087_0327</name>
</gene>
<dbReference type="PANTHER" id="PTHR36454">
    <property type="entry name" value="LMO2823 PROTEIN"/>
    <property type="match status" value="1"/>
</dbReference>
<dbReference type="PANTHER" id="PTHR36454:SF1">
    <property type="entry name" value="DUF1015 DOMAIN-CONTAINING PROTEIN"/>
    <property type="match status" value="1"/>
</dbReference>
<dbReference type="STRING" id="633813.SAMN04488087_0327"/>
<dbReference type="PIRSF" id="PIRSF033563">
    <property type="entry name" value="UCP033563"/>
    <property type="match status" value="1"/>
</dbReference>
<accession>A0A1M6PU70</accession>
<dbReference type="EMBL" id="FRAU01000001">
    <property type="protein sequence ID" value="SHK11478.1"/>
    <property type="molecule type" value="Genomic_DNA"/>
</dbReference>
<dbReference type="InterPro" id="IPR008323">
    <property type="entry name" value="UCP033563"/>
</dbReference>
<dbReference type="RefSeq" id="WP_072714203.1">
    <property type="nucleotide sequence ID" value="NZ_FRAU01000001.1"/>
</dbReference>
<protein>
    <submittedName>
        <fullName evidence="1">Uncharacterized conserved protein, DUF1015 family</fullName>
    </submittedName>
</protein>
<evidence type="ECO:0000313" key="2">
    <source>
        <dbReference type="Proteomes" id="UP000185812"/>
    </source>
</evidence>
<sequence>MSLLYPFRALRPIPEKAAEVASPPYDVVSTEEARKLAAGKPWSFLHVIRPEIDLPESTDEHDEAVYAKGAENLRRFRSSSVFVQDAAPALYVYRQQMGAHVQTGVFGCVPVAAYEDGRIVRHEKTRPDKEADRTRHILEQRAHAEPVMLTYPDQEAIDRQIEQITKEKPLYDFVADDAVRHTIWKVDEPNALREAFQAVARVYVADGHHRCAAAARAAAVLRQQEPQHEGLAEYEIFPAVLFPMSQLQILPYHRVIRKLPMSPEAFLQALEARMEVTRNVADPAPPARGTITIYLEGSWHRVVLPPSQRNTVADQLDVARLNEHILEPVLGITDPRTDPNLDFVGGIRGLNALKEMVDRGEVALAIAMYPTSIDELVAVSDAGLLMPPKSTWFEPKLRSGLLIHVFD</sequence>
<evidence type="ECO:0000313" key="1">
    <source>
        <dbReference type="EMBL" id="SHK11478.1"/>
    </source>
</evidence>
<dbReference type="AlphaFoldDB" id="A0A1M6PU70"/>
<reference evidence="2" key="1">
    <citation type="submission" date="2016-11" db="EMBL/GenBank/DDBJ databases">
        <authorList>
            <person name="Varghese N."/>
            <person name="Submissions S."/>
        </authorList>
    </citation>
    <scope>NUCLEOTIDE SEQUENCE [LARGE SCALE GENOMIC DNA]</scope>
    <source>
        <strain evidence="2">DSM 22212</strain>
    </source>
</reference>